<evidence type="ECO:0000313" key="3">
    <source>
        <dbReference type="Proteomes" id="UP000765509"/>
    </source>
</evidence>
<reference evidence="2" key="1">
    <citation type="submission" date="2021-03" db="EMBL/GenBank/DDBJ databases">
        <title>Draft genome sequence of rust myrtle Austropuccinia psidii MF-1, a brazilian biotype.</title>
        <authorList>
            <person name="Quecine M.C."/>
            <person name="Pachon D.M.R."/>
            <person name="Bonatelli M.L."/>
            <person name="Correr F.H."/>
            <person name="Franceschini L.M."/>
            <person name="Leite T.F."/>
            <person name="Margarido G.R.A."/>
            <person name="Almeida C.A."/>
            <person name="Ferrarezi J.A."/>
            <person name="Labate C.A."/>
        </authorList>
    </citation>
    <scope>NUCLEOTIDE SEQUENCE</scope>
    <source>
        <strain evidence="2">MF-1</strain>
    </source>
</reference>
<protein>
    <recommendedName>
        <fullName evidence="4">DUF4939 domain-containing protein</fullName>
    </recommendedName>
</protein>
<dbReference type="Proteomes" id="UP000765509">
    <property type="component" value="Unassembled WGS sequence"/>
</dbReference>
<dbReference type="AlphaFoldDB" id="A0A9Q3IRZ0"/>
<sequence length="176" mass="19509">MPIQHSPPTIQTRSQARTQAVVTQTPRAALYGNPEVPQLRAHLDREPDIEVAAPSRKEGRGSRRSISFSGVAGTGGPTLAQSNQSEPSLLALRQQITHIMAKLKSSSSSVASRPQSFKTPSIKEPDCFYGTQTFKVRSFIQYCQIIFHNDKANLSEERKKVPYITSFLIGRASKWI</sequence>
<name>A0A9Q3IRZ0_9BASI</name>
<proteinExistence type="predicted"/>
<keyword evidence="3" id="KW-1185">Reference proteome</keyword>
<feature type="region of interest" description="Disordered" evidence="1">
    <location>
        <begin position="43"/>
        <end position="84"/>
    </location>
</feature>
<comment type="caution">
    <text evidence="2">The sequence shown here is derived from an EMBL/GenBank/DDBJ whole genome shotgun (WGS) entry which is preliminary data.</text>
</comment>
<accession>A0A9Q3IRZ0</accession>
<evidence type="ECO:0000313" key="2">
    <source>
        <dbReference type="EMBL" id="MBW0548951.1"/>
    </source>
</evidence>
<organism evidence="2 3">
    <name type="scientific">Austropuccinia psidii MF-1</name>
    <dbReference type="NCBI Taxonomy" id="1389203"/>
    <lineage>
        <taxon>Eukaryota</taxon>
        <taxon>Fungi</taxon>
        <taxon>Dikarya</taxon>
        <taxon>Basidiomycota</taxon>
        <taxon>Pucciniomycotina</taxon>
        <taxon>Pucciniomycetes</taxon>
        <taxon>Pucciniales</taxon>
        <taxon>Sphaerophragmiaceae</taxon>
        <taxon>Austropuccinia</taxon>
    </lineage>
</organism>
<evidence type="ECO:0008006" key="4">
    <source>
        <dbReference type="Google" id="ProtNLM"/>
    </source>
</evidence>
<evidence type="ECO:0000256" key="1">
    <source>
        <dbReference type="SAM" id="MobiDB-lite"/>
    </source>
</evidence>
<gene>
    <name evidence="2" type="ORF">O181_088666</name>
</gene>
<dbReference type="EMBL" id="AVOT02054218">
    <property type="protein sequence ID" value="MBW0548951.1"/>
    <property type="molecule type" value="Genomic_DNA"/>
</dbReference>